<feature type="region of interest" description="Disordered" evidence="1">
    <location>
        <begin position="458"/>
        <end position="492"/>
    </location>
</feature>
<dbReference type="EMBL" id="JAMKFB020000713">
    <property type="protein sequence ID" value="KAL0148077.1"/>
    <property type="molecule type" value="Genomic_DNA"/>
</dbReference>
<feature type="region of interest" description="Disordered" evidence="1">
    <location>
        <begin position="342"/>
        <end position="366"/>
    </location>
</feature>
<protein>
    <recommendedName>
        <fullName evidence="2">Reverse transcriptase domain-containing protein</fullName>
    </recommendedName>
</protein>
<proteinExistence type="predicted"/>
<dbReference type="InterPro" id="IPR000477">
    <property type="entry name" value="RT_dom"/>
</dbReference>
<dbReference type="PANTHER" id="PTHR33332">
    <property type="entry name" value="REVERSE TRANSCRIPTASE DOMAIN-CONTAINING PROTEIN"/>
    <property type="match status" value="1"/>
</dbReference>
<keyword evidence="4" id="KW-1185">Reference proteome</keyword>
<feature type="domain" description="Reverse transcriptase" evidence="2">
    <location>
        <begin position="696"/>
        <end position="831"/>
    </location>
</feature>
<feature type="region of interest" description="Disordered" evidence="1">
    <location>
        <begin position="249"/>
        <end position="279"/>
    </location>
</feature>
<dbReference type="Proteomes" id="UP001529510">
    <property type="component" value="Unassembled WGS sequence"/>
</dbReference>
<sequence>MDPASRLIRLHQGNRPIEQYVMDFCELSHLVDFKESFLKDIFFYGLCKDISNKMPGHHRHWSLVRYIDYALLLAGSAFTVGIANDKPYHPPIPATPKCSYVMSGIVTIMPEPSHAKPAKPKPAQVTSTKPKPVHVMSAKPKPAQFTHAMPAAPGPAHAMPARPESVPVMATLPQPAHKMATISKPVHKMATIPEPVHKMAAIPEPVHLHEPSQVAAVVPEPSQATVDLHEPSQATADLHEPSQVTAVLHESSQVTADLPESSEVTADLPESSQDMTDLPEPSQETAALLTAPLHDMAASTGPCQAMAVLPEPHQVPSDLPKPRHVSADLLEPSHVSADIPSHAVPTLPSHADPTLPSHMSTASTPSRPAGIPLSTVLPVMAVAILSVWATHCAPEASSDHESAPEASSDHESAPEASSVHESAPEASSVHGSAPEASSVHGSVPEAFPAHEFAPIPPEVSACSVEPPKESNHESVPMPPEVAAPAAEPPMGAASSHELSACHVTAKEANHEPYALLWMSLVPLWISLLLSALLALSASPWLPAMPTSPWLPALPALPASPWLPALPALPASLWLPALPAPLAGTTTTKACGPSSPSSSFKSSPAAATTPGPKPSSICCSSNTQECLHNKREPSVPVAFSISVLSRDRKSKAFSRRTANQSNLQSISATVLNETAPPKFTFMRAAFDTRDWKTGSYLEGRGYYVSIGEHQSKWTSMTCGVPQGSIPAPLLFSLYMLPLSQIMRKNQIAYHSYADDTQIYLALSPNDYSPIDSLCQCINEINSWMCQNFLQLNKEKTEVIAFGSKEEVIKVNAYLDARGQTTKNQVRNLGVILVSDLSFSSHVKAVTKSAYYHLKNIARIRCFVSSQDLEKLFHAFITSRVDYCNGLLTGLPKKTIRQLQLVQNAAARILTRTGNLSISHHYI</sequence>
<feature type="compositionally biased region" description="Low complexity" evidence="1">
    <location>
        <begin position="482"/>
        <end position="492"/>
    </location>
</feature>
<accession>A0ABD0MH68</accession>
<feature type="region of interest" description="Disordered" evidence="1">
    <location>
        <begin position="396"/>
        <end position="441"/>
    </location>
</feature>
<feature type="region of interest" description="Disordered" evidence="1">
    <location>
        <begin position="113"/>
        <end position="136"/>
    </location>
</feature>
<dbReference type="Pfam" id="PF00078">
    <property type="entry name" value="RVT_1"/>
    <property type="match status" value="1"/>
</dbReference>
<feature type="region of interest" description="Disordered" evidence="1">
    <location>
        <begin position="585"/>
        <end position="614"/>
    </location>
</feature>
<dbReference type="AlphaFoldDB" id="A0ABD0MH68"/>
<organism evidence="3 4">
    <name type="scientific">Cirrhinus mrigala</name>
    <name type="common">Mrigala</name>
    <dbReference type="NCBI Taxonomy" id="683832"/>
    <lineage>
        <taxon>Eukaryota</taxon>
        <taxon>Metazoa</taxon>
        <taxon>Chordata</taxon>
        <taxon>Craniata</taxon>
        <taxon>Vertebrata</taxon>
        <taxon>Euteleostomi</taxon>
        <taxon>Actinopterygii</taxon>
        <taxon>Neopterygii</taxon>
        <taxon>Teleostei</taxon>
        <taxon>Ostariophysi</taxon>
        <taxon>Cypriniformes</taxon>
        <taxon>Cyprinidae</taxon>
        <taxon>Labeoninae</taxon>
        <taxon>Labeonini</taxon>
        <taxon>Cirrhinus</taxon>
    </lineage>
</organism>
<evidence type="ECO:0000259" key="2">
    <source>
        <dbReference type="Pfam" id="PF00078"/>
    </source>
</evidence>
<evidence type="ECO:0000313" key="4">
    <source>
        <dbReference type="Proteomes" id="UP001529510"/>
    </source>
</evidence>
<evidence type="ECO:0000256" key="1">
    <source>
        <dbReference type="SAM" id="MobiDB-lite"/>
    </source>
</evidence>
<gene>
    <name evidence="3" type="ORF">M9458_056617</name>
</gene>
<feature type="compositionally biased region" description="Polar residues" evidence="1">
    <location>
        <begin position="357"/>
        <end position="366"/>
    </location>
</feature>
<name>A0ABD0MH68_CIRMR</name>
<feature type="compositionally biased region" description="Basic and acidic residues" evidence="1">
    <location>
        <begin position="397"/>
        <end position="413"/>
    </location>
</feature>
<feature type="compositionally biased region" description="Low complexity" evidence="1">
    <location>
        <begin position="592"/>
        <end position="606"/>
    </location>
</feature>
<evidence type="ECO:0000313" key="3">
    <source>
        <dbReference type="EMBL" id="KAL0148077.1"/>
    </source>
</evidence>
<comment type="caution">
    <text evidence="3">The sequence shown here is derived from an EMBL/GenBank/DDBJ whole genome shotgun (WGS) entry which is preliminary data.</text>
</comment>
<reference evidence="3 4" key="1">
    <citation type="submission" date="2024-05" db="EMBL/GenBank/DDBJ databases">
        <title>Genome sequencing and assembly of Indian major carp, Cirrhinus mrigala (Hamilton, 1822).</title>
        <authorList>
            <person name="Mohindra V."/>
            <person name="Chowdhury L.M."/>
            <person name="Lal K."/>
            <person name="Jena J.K."/>
        </authorList>
    </citation>
    <scope>NUCLEOTIDE SEQUENCE [LARGE SCALE GENOMIC DNA]</scope>
    <source>
        <strain evidence="3">CM1030</strain>
        <tissue evidence="3">Blood</tissue>
    </source>
</reference>